<dbReference type="AlphaFoldDB" id="A0A0H2RK95"/>
<protein>
    <submittedName>
        <fullName evidence="2">Uncharacterized protein</fullName>
    </submittedName>
</protein>
<dbReference type="EMBL" id="KQ086343">
    <property type="protein sequence ID" value="KLO05221.1"/>
    <property type="molecule type" value="Genomic_DNA"/>
</dbReference>
<reference evidence="2 3" key="1">
    <citation type="submission" date="2015-04" db="EMBL/GenBank/DDBJ databases">
        <title>Complete genome sequence of Schizopora paradoxa KUC8140, a cosmopolitan wood degrader in East Asia.</title>
        <authorList>
            <consortium name="DOE Joint Genome Institute"/>
            <person name="Min B."/>
            <person name="Park H."/>
            <person name="Jang Y."/>
            <person name="Kim J.-J."/>
            <person name="Kim K.H."/>
            <person name="Pangilinan J."/>
            <person name="Lipzen A."/>
            <person name="Riley R."/>
            <person name="Grigoriev I.V."/>
            <person name="Spatafora J.W."/>
            <person name="Choi I.-G."/>
        </authorList>
    </citation>
    <scope>NUCLEOTIDE SEQUENCE [LARGE SCALE GENOMIC DNA]</scope>
    <source>
        <strain evidence="2 3">KUC8140</strain>
    </source>
</reference>
<organism evidence="2 3">
    <name type="scientific">Schizopora paradoxa</name>
    <dbReference type="NCBI Taxonomy" id="27342"/>
    <lineage>
        <taxon>Eukaryota</taxon>
        <taxon>Fungi</taxon>
        <taxon>Dikarya</taxon>
        <taxon>Basidiomycota</taxon>
        <taxon>Agaricomycotina</taxon>
        <taxon>Agaricomycetes</taxon>
        <taxon>Hymenochaetales</taxon>
        <taxon>Schizoporaceae</taxon>
        <taxon>Schizopora</taxon>
    </lineage>
</organism>
<evidence type="ECO:0000313" key="3">
    <source>
        <dbReference type="Proteomes" id="UP000053477"/>
    </source>
</evidence>
<keyword evidence="1" id="KW-1133">Transmembrane helix</keyword>
<feature type="transmembrane region" description="Helical" evidence="1">
    <location>
        <begin position="26"/>
        <end position="46"/>
    </location>
</feature>
<accession>A0A0H2RK95</accession>
<dbReference type="OrthoDB" id="9451547at2759"/>
<keyword evidence="1" id="KW-0812">Transmembrane</keyword>
<feature type="transmembrane region" description="Helical" evidence="1">
    <location>
        <begin position="294"/>
        <end position="314"/>
    </location>
</feature>
<feature type="transmembrane region" description="Helical" evidence="1">
    <location>
        <begin position="66"/>
        <end position="88"/>
    </location>
</feature>
<dbReference type="InParanoid" id="A0A0H2RK95"/>
<sequence length="387" mass="44373">MNNTCFTFPSSAPGQAAWAADPSCRWTFGIALLCLSTTIICIWSSVHRDIHLKRLPTMPSLIRDAPLALVALFAPELMFYFALNQYLCARNLVKIAKRFESRQRHFTLKHGFYATMGGFVLENASGHPRKLTSYGAEQFMDLHFDLVPNLSLESISDREKSTNLGKALLIVQVVWFCLNCISRLAERLPLTLLEVTTLAHGLFTLLSYAMWWFKPLNIEEPTRIRNDSIFTGTTSSSVPKFEELLHNWGFSTFKNRFRERFTDLIVTSIVPFIYGFLHFLALQAQYPNSVERSLWRIASVVVMTSGVCAAATDLIRFDIIKINERFAIGRSQRFIASCCYVTLYRIIPFVYTICSGYLLVESVRQLWYLPAEAYIVASWSYYIPHWL</sequence>
<name>A0A0H2RK95_9AGAM</name>
<feature type="transmembrane region" description="Helical" evidence="1">
    <location>
        <begin position="334"/>
        <end position="360"/>
    </location>
</feature>
<keyword evidence="1" id="KW-0472">Membrane</keyword>
<dbReference type="STRING" id="27342.A0A0H2RK95"/>
<dbReference type="Proteomes" id="UP000053477">
    <property type="component" value="Unassembled WGS sequence"/>
</dbReference>
<feature type="transmembrane region" description="Helical" evidence="1">
    <location>
        <begin position="264"/>
        <end position="282"/>
    </location>
</feature>
<proteinExistence type="predicted"/>
<dbReference type="PANTHER" id="PTHR35043">
    <property type="entry name" value="TRANSCRIPTION FACTOR DOMAIN-CONTAINING PROTEIN"/>
    <property type="match status" value="1"/>
</dbReference>
<keyword evidence="3" id="KW-1185">Reference proteome</keyword>
<evidence type="ECO:0000256" key="1">
    <source>
        <dbReference type="SAM" id="Phobius"/>
    </source>
</evidence>
<dbReference type="PANTHER" id="PTHR35043:SF7">
    <property type="entry name" value="TRANSCRIPTION FACTOR DOMAIN-CONTAINING PROTEIN"/>
    <property type="match status" value="1"/>
</dbReference>
<evidence type="ECO:0000313" key="2">
    <source>
        <dbReference type="EMBL" id="KLO05221.1"/>
    </source>
</evidence>
<gene>
    <name evidence="2" type="ORF">SCHPADRAFT_839669</name>
</gene>